<evidence type="ECO:0000259" key="2">
    <source>
        <dbReference type="Pfam" id="PF07883"/>
    </source>
</evidence>
<gene>
    <name evidence="3" type="ORF">SAMN05421812_109107</name>
</gene>
<dbReference type="InterPro" id="IPR013096">
    <property type="entry name" value="Cupin_2"/>
</dbReference>
<protein>
    <submittedName>
        <fullName evidence="3">Aromatase</fullName>
    </submittedName>
</protein>
<dbReference type="Pfam" id="PF07883">
    <property type="entry name" value="Cupin_2"/>
    <property type="match status" value="1"/>
</dbReference>
<dbReference type="PANTHER" id="PTHR36114:SF1">
    <property type="entry name" value="16.7 KDA PROTEIN IN WHIE LOCUS"/>
    <property type="match status" value="1"/>
</dbReference>
<dbReference type="SUPFAM" id="SSF51182">
    <property type="entry name" value="RmlC-like cupins"/>
    <property type="match status" value="1"/>
</dbReference>
<dbReference type="AlphaFoldDB" id="A0A239NIV5"/>
<evidence type="ECO:0000313" key="4">
    <source>
        <dbReference type="Proteomes" id="UP000198362"/>
    </source>
</evidence>
<dbReference type="CDD" id="cd06991">
    <property type="entry name" value="cupin_TcmJ-like"/>
    <property type="match status" value="1"/>
</dbReference>
<evidence type="ECO:0000313" key="3">
    <source>
        <dbReference type="EMBL" id="SNT54710.1"/>
    </source>
</evidence>
<proteinExistence type="predicted"/>
<sequence>MSAPTIGHVDNEILINAPFDVVWEATNDVEKWPELFTEYATAEIIERSGATVRFRLAMHPDENGKVWSWVSERTPDKAAKRVVARRVEPGPFEFMNIEWLYEADGKNATRMRWIQDFRMRPDAPIDTAAMTDRINANTAIQMDVIRDKVERMALHGIGGPSKARPAIRTVSIEDVPSNRRRGGDIRTILSPATVGSTSGFMGTLRLQPAEVVTEHWHPYSEEFLFCVEGEITVRLDGRELPLRANEGVHIPIGVKHRLMNDGPTAAFLVFTLGPLAPRPELGHVDTEALPGSTP</sequence>
<dbReference type="CDD" id="cd08860">
    <property type="entry name" value="TcmN_ARO-CYC_like"/>
    <property type="match status" value="1"/>
</dbReference>
<dbReference type="InterPro" id="IPR052044">
    <property type="entry name" value="PKS_Associated_Protein"/>
</dbReference>
<reference evidence="3 4" key="1">
    <citation type="submission" date="2017-06" db="EMBL/GenBank/DDBJ databases">
        <authorList>
            <person name="Kim H.J."/>
            <person name="Triplett B.A."/>
        </authorList>
    </citation>
    <scope>NUCLEOTIDE SEQUENCE [LARGE SCALE GENOMIC DNA]</scope>
    <source>
        <strain evidence="3 4">CGMCC 4.5593</strain>
    </source>
</reference>
<dbReference type="OrthoDB" id="156693at2"/>
<dbReference type="Gene3D" id="2.60.120.10">
    <property type="entry name" value="Jelly Rolls"/>
    <property type="match status" value="1"/>
</dbReference>
<dbReference type="InterPro" id="IPR023393">
    <property type="entry name" value="START-like_dom_sf"/>
</dbReference>
<keyword evidence="4" id="KW-1185">Reference proteome</keyword>
<dbReference type="Proteomes" id="UP000198362">
    <property type="component" value="Unassembled WGS sequence"/>
</dbReference>
<organism evidence="3 4">
    <name type="scientific">Asanoa hainanensis</name>
    <dbReference type="NCBI Taxonomy" id="560556"/>
    <lineage>
        <taxon>Bacteria</taxon>
        <taxon>Bacillati</taxon>
        <taxon>Actinomycetota</taxon>
        <taxon>Actinomycetes</taxon>
        <taxon>Micromonosporales</taxon>
        <taxon>Micromonosporaceae</taxon>
        <taxon>Asanoa</taxon>
    </lineage>
</organism>
<dbReference type="InterPro" id="IPR011051">
    <property type="entry name" value="RmlC_Cupin_sf"/>
</dbReference>
<dbReference type="Pfam" id="PF03364">
    <property type="entry name" value="Polyketide_cyc"/>
    <property type="match status" value="1"/>
</dbReference>
<evidence type="ECO:0000259" key="1">
    <source>
        <dbReference type="Pfam" id="PF03364"/>
    </source>
</evidence>
<feature type="domain" description="Coenzyme Q-binding protein COQ10 START" evidence="1">
    <location>
        <begin position="15"/>
        <end position="130"/>
    </location>
</feature>
<name>A0A239NIV5_9ACTN</name>
<dbReference type="EMBL" id="FZPH01000009">
    <property type="protein sequence ID" value="SNT54710.1"/>
    <property type="molecule type" value="Genomic_DNA"/>
</dbReference>
<dbReference type="InterPro" id="IPR005031">
    <property type="entry name" value="COQ10_START"/>
</dbReference>
<dbReference type="Gene3D" id="3.30.530.20">
    <property type="match status" value="1"/>
</dbReference>
<accession>A0A239NIV5</accession>
<feature type="domain" description="Cupin type-2" evidence="2">
    <location>
        <begin position="204"/>
        <end position="269"/>
    </location>
</feature>
<dbReference type="SUPFAM" id="SSF55961">
    <property type="entry name" value="Bet v1-like"/>
    <property type="match status" value="1"/>
</dbReference>
<dbReference type="InterPro" id="IPR014710">
    <property type="entry name" value="RmlC-like_jellyroll"/>
</dbReference>
<dbReference type="PANTHER" id="PTHR36114">
    <property type="entry name" value="16.7 KDA PROTEIN IN WHIE LOCUS"/>
    <property type="match status" value="1"/>
</dbReference>